<dbReference type="STRING" id="692418.SAMN04488029_0268"/>
<dbReference type="PANTHER" id="PTHR43190:SF3">
    <property type="entry name" value="N-ACETYL-D-GLUCOSAMINE KINASE"/>
    <property type="match status" value="1"/>
</dbReference>
<protein>
    <submittedName>
        <fullName evidence="1">BadF-type ATPase</fullName>
    </submittedName>
</protein>
<evidence type="ECO:0000313" key="1">
    <source>
        <dbReference type="EMBL" id="SMD31930.1"/>
    </source>
</evidence>
<keyword evidence="2" id="KW-1185">Reference proteome</keyword>
<dbReference type="Gene3D" id="3.30.420.40">
    <property type="match status" value="2"/>
</dbReference>
<dbReference type="SUPFAM" id="SSF53067">
    <property type="entry name" value="Actin-like ATPase domain"/>
    <property type="match status" value="2"/>
</dbReference>
<dbReference type="AlphaFoldDB" id="A0A1W2G5I4"/>
<accession>A0A1W2G5I4</accession>
<dbReference type="InterPro" id="IPR043129">
    <property type="entry name" value="ATPase_NBD"/>
</dbReference>
<dbReference type="OrthoDB" id="871343at2"/>
<organism evidence="1 2">
    <name type="scientific">Reichenbachiella faecimaris</name>
    <dbReference type="NCBI Taxonomy" id="692418"/>
    <lineage>
        <taxon>Bacteria</taxon>
        <taxon>Pseudomonadati</taxon>
        <taxon>Bacteroidota</taxon>
        <taxon>Cytophagia</taxon>
        <taxon>Cytophagales</taxon>
        <taxon>Reichenbachiellaceae</taxon>
        <taxon>Reichenbachiella</taxon>
    </lineage>
</organism>
<dbReference type="RefSeq" id="WP_084370621.1">
    <property type="nucleotide sequence ID" value="NZ_FWYF01000001.1"/>
</dbReference>
<name>A0A1W2G5I4_REIFA</name>
<dbReference type="EMBL" id="FWYF01000001">
    <property type="protein sequence ID" value="SMD31930.1"/>
    <property type="molecule type" value="Genomic_DNA"/>
</dbReference>
<dbReference type="Proteomes" id="UP000192472">
    <property type="component" value="Unassembled WGS sequence"/>
</dbReference>
<dbReference type="Gene3D" id="1.10.720.160">
    <property type="match status" value="1"/>
</dbReference>
<sequence length="285" mass="32600">MILIGTSGSSKCDWELIQDNKKVLTLSSSGINPYFHTEDIIEVSVRSLGELVARMEEIEVVFFYGSGCSSKKLQNIVERSLSRIFTKSHIYVNHDIVAAAFATYEGTPSITCLMGTGANSCFFDGDIVRQEVPGIDYVLGDEGSGAYFGKILLQSFLRKQLPPEIATAFEQTYNITKHDILQNVYMKPFANVYLASFSQFIHEHRDHPFFRVILKDGIRKYVEIYLECFSDHKNYTVHFVGSIPYFFEDILREILIEKEIALGQIIKEPIEHLVQYHINKHYTTK</sequence>
<dbReference type="CDD" id="cd24079">
    <property type="entry name" value="ASKHA_NBD_PG1100-like"/>
    <property type="match status" value="1"/>
</dbReference>
<dbReference type="PANTHER" id="PTHR43190">
    <property type="entry name" value="N-ACETYL-D-GLUCOSAMINE KINASE"/>
    <property type="match status" value="1"/>
</dbReference>
<evidence type="ECO:0000313" key="2">
    <source>
        <dbReference type="Proteomes" id="UP000192472"/>
    </source>
</evidence>
<gene>
    <name evidence="1" type="ORF">SAMN04488029_0268</name>
</gene>
<proteinExistence type="predicted"/>
<dbReference type="InterPro" id="IPR052519">
    <property type="entry name" value="Euk-type_GlcNAc_Kinase"/>
</dbReference>
<reference evidence="1 2" key="1">
    <citation type="submission" date="2017-04" db="EMBL/GenBank/DDBJ databases">
        <authorList>
            <person name="Afonso C.L."/>
            <person name="Miller P.J."/>
            <person name="Scott M.A."/>
            <person name="Spackman E."/>
            <person name="Goraichik I."/>
            <person name="Dimitrov K.M."/>
            <person name="Suarez D.L."/>
            <person name="Swayne D.E."/>
        </authorList>
    </citation>
    <scope>NUCLEOTIDE SEQUENCE [LARGE SCALE GENOMIC DNA]</scope>
    <source>
        <strain evidence="1 2">DSM 26133</strain>
    </source>
</reference>